<organism evidence="2 3">
    <name type="scientific">Cryobacterium sandaracinum</name>
    <dbReference type="NCBI Taxonomy" id="1259247"/>
    <lineage>
        <taxon>Bacteria</taxon>
        <taxon>Bacillati</taxon>
        <taxon>Actinomycetota</taxon>
        <taxon>Actinomycetes</taxon>
        <taxon>Micrococcales</taxon>
        <taxon>Microbacteriaceae</taxon>
        <taxon>Cryobacterium</taxon>
    </lineage>
</organism>
<protein>
    <submittedName>
        <fullName evidence="2">Uncharacterized protein</fullName>
    </submittedName>
</protein>
<feature type="transmembrane region" description="Helical" evidence="1">
    <location>
        <begin position="6"/>
        <end position="31"/>
    </location>
</feature>
<dbReference type="EMBL" id="SOGO01000030">
    <property type="protein sequence ID" value="TFD02054.1"/>
    <property type="molecule type" value="Genomic_DNA"/>
</dbReference>
<feature type="transmembrane region" description="Helical" evidence="1">
    <location>
        <begin position="84"/>
        <end position="105"/>
    </location>
</feature>
<comment type="caution">
    <text evidence="2">The sequence shown here is derived from an EMBL/GenBank/DDBJ whole genome shotgun (WGS) entry which is preliminary data.</text>
</comment>
<dbReference type="Proteomes" id="UP000297851">
    <property type="component" value="Unassembled WGS sequence"/>
</dbReference>
<keyword evidence="1" id="KW-1133">Transmembrane helix</keyword>
<sequence>MSPDSFGALLAAYGGIIVLTVFLPFIASYILDGVVQVLRSNGLKFFLAALGLTGVFALAGYLLWQYGINNPPLPSSTLESMGTMAQMLLTFSTVLALAAFVSRTVKLLWKTRRAA</sequence>
<keyword evidence="1" id="KW-0472">Membrane</keyword>
<accession>A0ABY2JAS7</accession>
<gene>
    <name evidence="2" type="ORF">E3T25_10275</name>
</gene>
<feature type="transmembrane region" description="Helical" evidence="1">
    <location>
        <begin position="43"/>
        <end position="64"/>
    </location>
</feature>
<reference evidence="2 3" key="1">
    <citation type="submission" date="2019-03" db="EMBL/GenBank/DDBJ databases">
        <title>Genomics of glacier-inhabiting Cryobacterium strains.</title>
        <authorList>
            <person name="Liu Q."/>
            <person name="Xin Y.-H."/>
        </authorList>
    </citation>
    <scope>NUCLEOTIDE SEQUENCE [LARGE SCALE GENOMIC DNA]</scope>
    <source>
        <strain evidence="2 3">TMT2-16</strain>
    </source>
</reference>
<keyword evidence="1" id="KW-0812">Transmembrane</keyword>
<dbReference type="RefSeq" id="WP_134374087.1">
    <property type="nucleotide sequence ID" value="NZ_SOGO01000030.1"/>
</dbReference>
<evidence type="ECO:0000313" key="3">
    <source>
        <dbReference type="Proteomes" id="UP000297851"/>
    </source>
</evidence>
<evidence type="ECO:0000256" key="1">
    <source>
        <dbReference type="SAM" id="Phobius"/>
    </source>
</evidence>
<name>A0ABY2JAS7_9MICO</name>
<evidence type="ECO:0000313" key="2">
    <source>
        <dbReference type="EMBL" id="TFD02054.1"/>
    </source>
</evidence>
<proteinExistence type="predicted"/>
<keyword evidence="3" id="KW-1185">Reference proteome</keyword>